<evidence type="ECO:0000259" key="7">
    <source>
        <dbReference type="PROSITE" id="PS51266"/>
    </source>
</evidence>
<keyword evidence="2 4" id="KW-0863">Zinc-finger</keyword>
<feature type="compositionally biased region" description="Polar residues" evidence="5">
    <location>
        <begin position="333"/>
        <end position="343"/>
    </location>
</feature>
<dbReference type="Gene3D" id="3.30.40.10">
    <property type="entry name" value="Zinc/RING finger domain, C3HC4 (zinc finger)"/>
    <property type="match status" value="1"/>
</dbReference>
<keyword evidence="10" id="KW-1185">Reference proteome</keyword>
<dbReference type="OrthoDB" id="411372at2759"/>
<feature type="region of interest" description="Disordered" evidence="5">
    <location>
        <begin position="329"/>
        <end position="429"/>
    </location>
</feature>
<feature type="compositionally biased region" description="Low complexity" evidence="5">
    <location>
        <begin position="293"/>
        <end position="306"/>
    </location>
</feature>
<feature type="region of interest" description="Disordered" evidence="5">
    <location>
        <begin position="1"/>
        <end position="38"/>
    </location>
</feature>
<name>A0A4S2MUW9_9PEZI</name>
<dbReference type="InterPro" id="IPR017921">
    <property type="entry name" value="Znf_CTCHY"/>
</dbReference>
<dbReference type="SUPFAM" id="SSF161245">
    <property type="entry name" value="Zinc hairpin stack"/>
    <property type="match status" value="1"/>
</dbReference>
<dbReference type="SUPFAM" id="SSF161219">
    <property type="entry name" value="CHY zinc finger-like"/>
    <property type="match status" value="1"/>
</dbReference>
<organism evidence="9 10">
    <name type="scientific">Ascodesmis nigricans</name>
    <dbReference type="NCBI Taxonomy" id="341454"/>
    <lineage>
        <taxon>Eukaryota</taxon>
        <taxon>Fungi</taxon>
        <taxon>Dikarya</taxon>
        <taxon>Ascomycota</taxon>
        <taxon>Pezizomycotina</taxon>
        <taxon>Pezizomycetes</taxon>
        <taxon>Pezizales</taxon>
        <taxon>Ascodesmidaceae</taxon>
        <taxon>Ascodesmis</taxon>
    </lineage>
</organism>
<dbReference type="GO" id="GO:0061630">
    <property type="term" value="F:ubiquitin protein ligase activity"/>
    <property type="evidence" value="ECO:0007669"/>
    <property type="project" value="TreeGrafter"/>
</dbReference>
<sequence>MDIDLPSLPSTTSAADLADNPYKLQPGDDRTTYYSGPNPLPGVQERGCAHYRRNVRLQCSTCERWYTCRFCHDENEDHALIRQQTKNMLCMPCGRPQPAGQDCRFCGVRSAKYYCDKCKLWDDDPQKSIYHCNDCGICRIGQGLGKDFFHCKKCGVCMSIKLENSHRCIERSTECDCPICGEFMFTSTLTVVFMTCGHSIHHKCYYEHMKSSYRCPTCARTIINMESQFRALDIEIQNQPLPAPYSDWRCLISCNDCAAKSNVSFHFLGLKCNNCQSYNTSQIRILRPEDEPNATAAPPAGGNSPTVSRPPFATNMAVPSVATLGMALAGAPQESSTSASATLSPEAIEERRRSGASTIEIATGLEIDHGDDDLIVDDDGGWVTESEPETEGSEYDESADGRKRDDIEEEDDDDDDDPEYELINLIGHL</sequence>
<evidence type="ECO:0000259" key="8">
    <source>
        <dbReference type="PROSITE" id="PS51270"/>
    </source>
</evidence>
<evidence type="ECO:0000256" key="2">
    <source>
        <dbReference type="ARBA" id="ARBA00022771"/>
    </source>
</evidence>
<evidence type="ECO:0000256" key="3">
    <source>
        <dbReference type="ARBA" id="ARBA00022833"/>
    </source>
</evidence>
<feature type="compositionally biased region" description="Acidic residues" evidence="5">
    <location>
        <begin position="369"/>
        <end position="398"/>
    </location>
</feature>
<evidence type="ECO:0000256" key="5">
    <source>
        <dbReference type="SAM" id="MobiDB-lite"/>
    </source>
</evidence>
<dbReference type="PANTHER" id="PTHR21319:SF0">
    <property type="entry name" value="AND RING FINGER DOMAIN PROTEIN, PUTATIVE (AFU_ORTHOLOGUE AFUA_1G08900)-RELATED"/>
    <property type="match status" value="1"/>
</dbReference>
<feature type="compositionally biased region" description="Acidic residues" evidence="5">
    <location>
        <begin position="407"/>
        <end position="420"/>
    </location>
</feature>
<dbReference type="PROSITE" id="PS50089">
    <property type="entry name" value="ZF_RING_2"/>
    <property type="match status" value="1"/>
</dbReference>
<dbReference type="GO" id="GO:0005634">
    <property type="term" value="C:nucleus"/>
    <property type="evidence" value="ECO:0007669"/>
    <property type="project" value="TreeGrafter"/>
</dbReference>
<evidence type="ECO:0000259" key="6">
    <source>
        <dbReference type="PROSITE" id="PS50089"/>
    </source>
</evidence>
<dbReference type="GO" id="GO:0006511">
    <property type="term" value="P:ubiquitin-dependent protein catabolic process"/>
    <property type="evidence" value="ECO:0007669"/>
    <property type="project" value="TreeGrafter"/>
</dbReference>
<dbReference type="Proteomes" id="UP000298138">
    <property type="component" value="Unassembled WGS sequence"/>
</dbReference>
<feature type="domain" description="RING-type" evidence="6">
    <location>
        <begin position="177"/>
        <end position="218"/>
    </location>
</feature>
<gene>
    <name evidence="9" type="ORF">EX30DRAFT_307723</name>
</gene>
<keyword evidence="3" id="KW-0862">Zinc</keyword>
<evidence type="ECO:0000313" key="9">
    <source>
        <dbReference type="EMBL" id="TGZ80392.1"/>
    </source>
</evidence>
<dbReference type="GO" id="GO:0008270">
    <property type="term" value="F:zinc ion binding"/>
    <property type="evidence" value="ECO:0007669"/>
    <property type="project" value="UniProtKB-KW"/>
</dbReference>
<dbReference type="InterPro" id="IPR039512">
    <property type="entry name" value="RCHY1_zinc-ribbon"/>
</dbReference>
<dbReference type="STRING" id="341454.A0A4S2MUW9"/>
<dbReference type="Pfam" id="PF05495">
    <property type="entry name" value="zf-CHY"/>
    <property type="match status" value="1"/>
</dbReference>
<evidence type="ECO:0000256" key="1">
    <source>
        <dbReference type="ARBA" id="ARBA00022723"/>
    </source>
</evidence>
<dbReference type="GO" id="GO:0016567">
    <property type="term" value="P:protein ubiquitination"/>
    <property type="evidence" value="ECO:0007669"/>
    <property type="project" value="TreeGrafter"/>
</dbReference>
<dbReference type="PROSITE" id="PS51266">
    <property type="entry name" value="ZF_CHY"/>
    <property type="match status" value="1"/>
</dbReference>
<reference evidence="9 10" key="1">
    <citation type="submission" date="2019-04" db="EMBL/GenBank/DDBJ databases">
        <title>Comparative genomics and transcriptomics to analyze fruiting body development in filamentous ascomycetes.</title>
        <authorList>
            <consortium name="DOE Joint Genome Institute"/>
            <person name="Lutkenhaus R."/>
            <person name="Traeger S."/>
            <person name="Breuer J."/>
            <person name="Kuo A."/>
            <person name="Lipzen A."/>
            <person name="Pangilinan J."/>
            <person name="Dilworth D."/>
            <person name="Sandor L."/>
            <person name="Poggeler S."/>
            <person name="Barry K."/>
            <person name="Grigoriev I.V."/>
            <person name="Nowrousian M."/>
        </authorList>
    </citation>
    <scope>NUCLEOTIDE SEQUENCE [LARGE SCALE GENOMIC DNA]</scope>
    <source>
        <strain evidence="9 10">CBS 389.68</strain>
    </source>
</reference>
<dbReference type="SMART" id="SM00184">
    <property type="entry name" value="RING"/>
    <property type="match status" value="1"/>
</dbReference>
<dbReference type="Gene3D" id="2.20.28.10">
    <property type="match status" value="1"/>
</dbReference>
<feature type="region of interest" description="Disordered" evidence="5">
    <location>
        <begin position="291"/>
        <end position="313"/>
    </location>
</feature>
<proteinExistence type="predicted"/>
<accession>A0A4S2MUW9</accession>
<dbReference type="InterPro" id="IPR001841">
    <property type="entry name" value="Znf_RING"/>
</dbReference>
<dbReference type="SUPFAM" id="SSF57850">
    <property type="entry name" value="RING/U-box"/>
    <property type="match status" value="1"/>
</dbReference>
<dbReference type="InterPro" id="IPR037274">
    <property type="entry name" value="Znf_CHY_sf"/>
</dbReference>
<dbReference type="PROSITE" id="PS51270">
    <property type="entry name" value="ZF_CTCHY"/>
    <property type="match status" value="1"/>
</dbReference>
<feature type="domain" description="CHY-type" evidence="7">
    <location>
        <begin position="41"/>
        <end position="108"/>
    </location>
</feature>
<dbReference type="EMBL" id="ML220125">
    <property type="protein sequence ID" value="TGZ80392.1"/>
    <property type="molecule type" value="Genomic_DNA"/>
</dbReference>
<dbReference type="InterPro" id="IPR008913">
    <property type="entry name" value="Znf_CHY"/>
</dbReference>
<dbReference type="CDD" id="cd16464">
    <property type="entry name" value="RING-H2_Pirh2-like"/>
    <property type="match status" value="1"/>
</dbReference>
<dbReference type="Pfam" id="PF13639">
    <property type="entry name" value="zf-RING_2"/>
    <property type="match status" value="1"/>
</dbReference>
<dbReference type="Pfam" id="PF14599">
    <property type="entry name" value="zinc_ribbon_6"/>
    <property type="match status" value="1"/>
</dbReference>
<dbReference type="AlphaFoldDB" id="A0A4S2MUW9"/>
<keyword evidence="1" id="KW-0479">Metal-binding</keyword>
<evidence type="ECO:0000313" key="10">
    <source>
        <dbReference type="Proteomes" id="UP000298138"/>
    </source>
</evidence>
<protein>
    <submittedName>
        <fullName evidence="9">Zf-CHY-domain-containing protein</fullName>
    </submittedName>
</protein>
<evidence type="ECO:0000256" key="4">
    <source>
        <dbReference type="PROSITE-ProRule" id="PRU00601"/>
    </source>
</evidence>
<feature type="domain" description="CTCHY-type" evidence="8">
    <location>
        <begin position="110"/>
        <end position="176"/>
    </location>
</feature>
<dbReference type="PANTHER" id="PTHR21319">
    <property type="entry name" value="RING FINGER AND CHY ZINC FINGER DOMAIN-CONTAINING PROTEIN 1"/>
    <property type="match status" value="1"/>
</dbReference>
<dbReference type="InParanoid" id="A0A4S2MUW9"/>
<dbReference type="InterPro" id="IPR013083">
    <property type="entry name" value="Znf_RING/FYVE/PHD"/>
</dbReference>
<dbReference type="InterPro" id="IPR037275">
    <property type="entry name" value="Znf_CTCHY_sf"/>
</dbReference>